<accession>A0A8D8IPW7</accession>
<proteinExistence type="predicted"/>
<evidence type="ECO:0000313" key="1">
    <source>
        <dbReference type="EMBL" id="CAG6556383.1"/>
    </source>
</evidence>
<reference evidence="1" key="1">
    <citation type="submission" date="2021-05" db="EMBL/GenBank/DDBJ databases">
        <authorList>
            <person name="Alioto T."/>
            <person name="Alioto T."/>
            <person name="Gomez Garrido J."/>
        </authorList>
    </citation>
    <scope>NUCLEOTIDE SEQUENCE</scope>
</reference>
<dbReference type="EMBL" id="HBUE01150824">
    <property type="protein sequence ID" value="CAG6505087.1"/>
    <property type="molecule type" value="Transcribed_RNA"/>
</dbReference>
<dbReference type="EMBL" id="HBUE01255806">
    <property type="protein sequence ID" value="CAG6556383.1"/>
    <property type="molecule type" value="Transcribed_RNA"/>
</dbReference>
<name>A0A8D8IPW7_CULPI</name>
<sequence length="114" mass="12154">MFSSVVGGTGGTVEPGGDEVEGYSVEVVLFDCRDPNTPAVATWLPSANLRDSTGVGSSLKITPDAARMAIMITATRTASPRSQQSQFFFFLSRLSLVTYSFSPLQRGLGTWLEG</sequence>
<organism evidence="1">
    <name type="scientific">Culex pipiens</name>
    <name type="common">House mosquito</name>
    <dbReference type="NCBI Taxonomy" id="7175"/>
    <lineage>
        <taxon>Eukaryota</taxon>
        <taxon>Metazoa</taxon>
        <taxon>Ecdysozoa</taxon>
        <taxon>Arthropoda</taxon>
        <taxon>Hexapoda</taxon>
        <taxon>Insecta</taxon>
        <taxon>Pterygota</taxon>
        <taxon>Neoptera</taxon>
        <taxon>Endopterygota</taxon>
        <taxon>Diptera</taxon>
        <taxon>Nematocera</taxon>
        <taxon>Culicoidea</taxon>
        <taxon>Culicidae</taxon>
        <taxon>Culicinae</taxon>
        <taxon>Culicini</taxon>
        <taxon>Culex</taxon>
        <taxon>Culex</taxon>
    </lineage>
</organism>
<protein>
    <submittedName>
        <fullName evidence="1">(northern house mosquito) hypothetical protein</fullName>
    </submittedName>
</protein>
<dbReference type="AlphaFoldDB" id="A0A8D8IPW7"/>